<dbReference type="PROSITE" id="PS00893">
    <property type="entry name" value="NUDIX_BOX"/>
    <property type="match status" value="1"/>
</dbReference>
<dbReference type="InterPro" id="IPR020084">
    <property type="entry name" value="NUDIX_hydrolase_CS"/>
</dbReference>
<dbReference type="AlphaFoldDB" id="A0A975GI65"/>
<dbReference type="PROSITE" id="PS51462">
    <property type="entry name" value="NUDIX"/>
    <property type="match status" value="1"/>
</dbReference>
<dbReference type="EMBL" id="CP061799">
    <property type="protein sequence ID" value="QTA82320.1"/>
    <property type="molecule type" value="Genomic_DNA"/>
</dbReference>
<keyword evidence="2 3" id="KW-0378">Hydrolase</keyword>
<name>A0A975GI65_9BACT</name>
<organism evidence="5 6">
    <name type="scientific">Desulfonema limicola</name>
    <dbReference type="NCBI Taxonomy" id="45656"/>
    <lineage>
        <taxon>Bacteria</taxon>
        <taxon>Pseudomonadati</taxon>
        <taxon>Thermodesulfobacteriota</taxon>
        <taxon>Desulfobacteria</taxon>
        <taxon>Desulfobacterales</taxon>
        <taxon>Desulfococcaceae</taxon>
        <taxon>Desulfonema</taxon>
    </lineage>
</organism>
<accession>A0A975GI65</accession>
<comment type="similarity">
    <text evidence="3">Belongs to the Nudix hydrolase family.</text>
</comment>
<dbReference type="InterPro" id="IPR015797">
    <property type="entry name" value="NUDIX_hydrolase-like_dom_sf"/>
</dbReference>
<feature type="domain" description="Nudix hydrolase" evidence="4">
    <location>
        <begin position="36"/>
        <end position="164"/>
    </location>
</feature>
<dbReference type="PANTHER" id="PTHR43046">
    <property type="entry name" value="GDP-MANNOSE MANNOSYL HYDROLASE"/>
    <property type="match status" value="1"/>
</dbReference>
<dbReference type="GO" id="GO:0016787">
    <property type="term" value="F:hydrolase activity"/>
    <property type="evidence" value="ECO:0007669"/>
    <property type="project" value="UniProtKB-KW"/>
</dbReference>
<protein>
    <submittedName>
        <fullName evidence="5">Hydrolase, NUDIX family</fullName>
    </submittedName>
</protein>
<evidence type="ECO:0000256" key="2">
    <source>
        <dbReference type="ARBA" id="ARBA00022801"/>
    </source>
</evidence>
<evidence type="ECO:0000313" key="5">
    <source>
        <dbReference type="EMBL" id="QTA82320.1"/>
    </source>
</evidence>
<dbReference type="PRINTS" id="PR00502">
    <property type="entry name" value="NUDIXFAMILY"/>
</dbReference>
<dbReference type="Proteomes" id="UP000663720">
    <property type="component" value="Chromosome"/>
</dbReference>
<evidence type="ECO:0000256" key="3">
    <source>
        <dbReference type="RuleBase" id="RU003476"/>
    </source>
</evidence>
<dbReference type="RefSeq" id="WP_207688264.1">
    <property type="nucleotide sequence ID" value="NZ_CP061799.1"/>
</dbReference>
<proteinExistence type="inferred from homology"/>
<evidence type="ECO:0000313" key="6">
    <source>
        <dbReference type="Proteomes" id="UP000663720"/>
    </source>
</evidence>
<sequence length="169" mass="19229">MKQKKFCHYCSTKLTDKYFEGRIRRFCEHCNQPLYENPIPAACVILTDKTGRLLLVKRSVEPKKGLWCLPGGFMELGETPEQTALRELQEETGLTGQIDRIISADSSNSETYNTVALICYSISRYSGNPFPGDDACDLDFFNPDDLPELAFKSHKKFISFYFNPSSAFN</sequence>
<dbReference type="Gene3D" id="3.90.79.10">
    <property type="entry name" value="Nucleoside Triphosphate Pyrophosphohydrolase"/>
    <property type="match status" value="1"/>
</dbReference>
<keyword evidence="6" id="KW-1185">Reference proteome</keyword>
<gene>
    <name evidence="5" type="ORF">dnl_46940</name>
</gene>
<dbReference type="InterPro" id="IPR020476">
    <property type="entry name" value="Nudix_hydrolase"/>
</dbReference>
<comment type="cofactor">
    <cofactor evidence="1">
        <name>Mg(2+)</name>
        <dbReference type="ChEBI" id="CHEBI:18420"/>
    </cofactor>
</comment>
<dbReference type="SUPFAM" id="SSF55811">
    <property type="entry name" value="Nudix"/>
    <property type="match status" value="1"/>
</dbReference>
<dbReference type="Pfam" id="PF00293">
    <property type="entry name" value="NUDIX"/>
    <property type="match status" value="1"/>
</dbReference>
<evidence type="ECO:0000259" key="4">
    <source>
        <dbReference type="PROSITE" id="PS51462"/>
    </source>
</evidence>
<dbReference type="PANTHER" id="PTHR43046:SF14">
    <property type="entry name" value="MUTT_NUDIX FAMILY PROTEIN"/>
    <property type="match status" value="1"/>
</dbReference>
<dbReference type="InterPro" id="IPR000086">
    <property type="entry name" value="NUDIX_hydrolase_dom"/>
</dbReference>
<evidence type="ECO:0000256" key="1">
    <source>
        <dbReference type="ARBA" id="ARBA00001946"/>
    </source>
</evidence>
<dbReference type="KEGG" id="dli:dnl_46940"/>
<reference evidence="5" key="1">
    <citation type="journal article" date="2021" name="Microb. Physiol.">
        <title>Proteogenomic Insights into the Physiology of Marine, Sulfate-Reducing, Filamentous Desulfonema limicola and Desulfonema magnum.</title>
        <authorList>
            <person name="Schnaars V."/>
            <person name="Wohlbrand L."/>
            <person name="Scheve S."/>
            <person name="Hinrichs C."/>
            <person name="Reinhardt R."/>
            <person name="Rabus R."/>
        </authorList>
    </citation>
    <scope>NUCLEOTIDE SEQUENCE</scope>
    <source>
        <strain evidence="5">5ac10</strain>
    </source>
</reference>